<accession>A0ABS1F0T9</accession>
<organism evidence="2 3">
    <name type="scientific">Azospirillum endophyticum</name>
    <dbReference type="NCBI Taxonomy" id="2800326"/>
    <lineage>
        <taxon>Bacteria</taxon>
        <taxon>Pseudomonadati</taxon>
        <taxon>Pseudomonadota</taxon>
        <taxon>Alphaproteobacteria</taxon>
        <taxon>Rhodospirillales</taxon>
        <taxon>Azospirillaceae</taxon>
        <taxon>Azospirillum</taxon>
    </lineage>
</organism>
<feature type="region of interest" description="Disordered" evidence="1">
    <location>
        <begin position="1"/>
        <end position="65"/>
    </location>
</feature>
<gene>
    <name evidence="2" type="ORF">JHL17_06370</name>
</gene>
<dbReference type="EMBL" id="JAENHM010000023">
    <property type="protein sequence ID" value="MBK1837030.1"/>
    <property type="molecule type" value="Genomic_DNA"/>
</dbReference>
<evidence type="ECO:0000313" key="2">
    <source>
        <dbReference type="EMBL" id="MBK1837030.1"/>
    </source>
</evidence>
<protein>
    <submittedName>
        <fullName evidence="2">Uncharacterized protein</fullName>
    </submittedName>
</protein>
<proteinExistence type="predicted"/>
<evidence type="ECO:0000313" key="3">
    <source>
        <dbReference type="Proteomes" id="UP000652760"/>
    </source>
</evidence>
<feature type="compositionally biased region" description="Low complexity" evidence="1">
    <location>
        <begin position="15"/>
        <end position="27"/>
    </location>
</feature>
<dbReference type="Proteomes" id="UP000652760">
    <property type="component" value="Unassembled WGS sequence"/>
</dbReference>
<reference evidence="3" key="1">
    <citation type="submission" date="2021-01" db="EMBL/GenBank/DDBJ databases">
        <title>Genome public.</title>
        <authorList>
            <person name="Liu C."/>
            <person name="Sun Q."/>
        </authorList>
    </citation>
    <scope>NUCLEOTIDE SEQUENCE [LARGE SCALE GENOMIC DNA]</scope>
    <source>
        <strain evidence="3">YIM B02556</strain>
    </source>
</reference>
<keyword evidence="3" id="KW-1185">Reference proteome</keyword>
<sequence length="297" mass="33053">MSKTDQGVVADIETAESSMAESSVMESGVTESSVTEAAPVEPKSGAGRGSQGSKGAAAGNRAEDPQRIDTMFLWNRLKRTDPKATKPFTRSGGFRGTQIDPTWRFQMMTEVFGPIGKGWGYEQVDWTIAERMIFICARVWYLDPETREKCFTGPQWGGTEMVRRRNGMEMPDDECFKMSMTDAVGKCLLQIGLAADVYMGQFDDSKYREESEAFYAAKSNPDLQPAAVEAFEAEVKRRLGICLDLDDLEEVWRSGVGTRLREIGAVDRAAQHRITGLFAQKKAEILKREEEDGREAA</sequence>
<name>A0ABS1F0T9_9PROT</name>
<comment type="caution">
    <text evidence="2">The sequence shown here is derived from an EMBL/GenBank/DDBJ whole genome shotgun (WGS) entry which is preliminary data.</text>
</comment>
<evidence type="ECO:0000256" key="1">
    <source>
        <dbReference type="SAM" id="MobiDB-lite"/>
    </source>
</evidence>